<keyword evidence="1" id="KW-1133">Transmembrane helix</keyword>
<evidence type="ECO:0000256" key="1">
    <source>
        <dbReference type="SAM" id="Phobius"/>
    </source>
</evidence>
<evidence type="ECO:0000313" key="2">
    <source>
        <dbReference type="EMBL" id="JAI02540.1"/>
    </source>
</evidence>
<name>A0A0E9XIP5_ANGAN</name>
<keyword evidence="1" id="KW-0472">Membrane</keyword>
<dbReference type="AlphaFoldDB" id="A0A0E9XIP5"/>
<organism evidence="2">
    <name type="scientific">Anguilla anguilla</name>
    <name type="common">European freshwater eel</name>
    <name type="synonym">Muraena anguilla</name>
    <dbReference type="NCBI Taxonomy" id="7936"/>
    <lineage>
        <taxon>Eukaryota</taxon>
        <taxon>Metazoa</taxon>
        <taxon>Chordata</taxon>
        <taxon>Craniata</taxon>
        <taxon>Vertebrata</taxon>
        <taxon>Euteleostomi</taxon>
        <taxon>Actinopterygii</taxon>
        <taxon>Neopterygii</taxon>
        <taxon>Teleostei</taxon>
        <taxon>Anguilliformes</taxon>
        <taxon>Anguillidae</taxon>
        <taxon>Anguilla</taxon>
    </lineage>
</organism>
<keyword evidence="1" id="KW-0812">Transmembrane</keyword>
<reference evidence="2" key="1">
    <citation type="submission" date="2014-11" db="EMBL/GenBank/DDBJ databases">
        <authorList>
            <person name="Amaro Gonzalez C."/>
        </authorList>
    </citation>
    <scope>NUCLEOTIDE SEQUENCE</scope>
</reference>
<reference evidence="2" key="2">
    <citation type="journal article" date="2015" name="Fish Shellfish Immunol.">
        <title>Early steps in the European eel (Anguilla anguilla)-Vibrio vulnificus interaction in the gills: Role of the RtxA13 toxin.</title>
        <authorList>
            <person name="Callol A."/>
            <person name="Pajuelo D."/>
            <person name="Ebbesson L."/>
            <person name="Teles M."/>
            <person name="MacKenzie S."/>
            <person name="Amaro C."/>
        </authorList>
    </citation>
    <scope>NUCLEOTIDE SEQUENCE</scope>
</reference>
<sequence length="48" mass="5740">MSDGIIHNFFSVWFHFFYFFYCVWGILQFSTLSITNKIPKHDTTSSNN</sequence>
<dbReference type="EMBL" id="GBXM01006038">
    <property type="protein sequence ID" value="JAI02540.1"/>
    <property type="molecule type" value="Transcribed_RNA"/>
</dbReference>
<proteinExistence type="predicted"/>
<feature type="transmembrane region" description="Helical" evidence="1">
    <location>
        <begin position="12"/>
        <end position="32"/>
    </location>
</feature>
<protein>
    <submittedName>
        <fullName evidence="2">Uncharacterized protein</fullName>
    </submittedName>
</protein>
<accession>A0A0E9XIP5</accession>